<gene>
    <name evidence="2" type="primary">48</name>
    <name evidence="2" type="ORF">SEA_NANCYRAE_48</name>
</gene>
<name>A0A7T0M0P2_9CAUD</name>
<sequence length="263" mass="28085">MPRGSAGRFRPTTEPNHSNSHEGNNHVAQILRRRRGRSVARRAGRRGRIRRCGTDSGAGDCAGTVRDHRAGRLRAVPAGHSVDRPGSTRVRRGAAGRRRRPGREAGREAETRTYTGTRTHAGTHAGTDTRTDAGSRTGRPLTQRGKERQMTDNTKAADTAADTDTDIDGSVTDFASVLLQHNKGREHLDASKALNDVVQAALATGKKGGYVTVKVAAEPIESGAVRLSTTVTSKPAVDPAASIWFTDGDGNLSRDNAGMFYGK</sequence>
<feature type="compositionally biased region" description="Low complexity" evidence="1">
    <location>
        <begin position="151"/>
        <end position="160"/>
    </location>
</feature>
<reference evidence="2 3" key="1">
    <citation type="submission" date="2020-11" db="EMBL/GenBank/DDBJ databases">
        <authorList>
            <person name="Abousaab L.D."/>
            <person name="Angerer C.H."/>
            <person name="Atreya S.N."/>
            <person name="Bash H.O."/>
            <person name="Behrendt M.A."/>
            <person name="Benton N."/>
            <person name="Bhagat J."/>
            <person name="Bittner R.A."/>
            <person name="Bolinas C."/>
            <person name="Bosco I."/>
            <person name="Carpio A."/>
            <person name="Cook R.I."/>
            <person name="DeCataldo M.K."/>
            <person name="Dhanda R."/>
            <person name="Dickinson G."/>
            <person name="Dudash L.N."/>
            <person name="Elekwachi K.C."/>
            <person name="Fan M.G."/>
            <person name="Fentis K."/>
            <person name="Forney D.L."/>
            <person name="George J.C."/>
            <person name="Glacken O."/>
            <person name="Graham J.A."/>
            <person name="Han E."/>
            <person name="Harvey J.B."/>
            <person name="Henry B.M."/>
            <person name="Huang C."/>
            <person name="Huntley K.R."/>
            <person name="Jacoby M.W."/>
            <person name="Kern B.T."/>
            <person name="Kline H.G."/>
            <person name="Lontz A.J."/>
            <person name="Mason J.M."/>
            <person name="McCormick K.M."/>
            <person name="McHugh K."/>
            <person name="McMahon B.G."/>
            <person name="Miklos A."/>
            <person name="Miller A.D."/>
            <person name="Mynatt C."/>
            <person name="Nafaa O.S."/>
            <person name="Nieves L.E."/>
            <person name="Odeniyi O."/>
            <person name="Oppenheimer K.G."/>
            <person name="Paras I."/>
            <person name="Patel A.D."/>
            <person name="Patel N.S."/>
            <person name="Person P.M."/>
            <person name="Qadri A.M."/>
            <person name="Riar A.K."/>
            <person name="Rivera-Hoelzle M."/>
            <person name="Rossman J."/>
            <person name="Rupik A.R."/>
            <person name="Sampath S."/>
            <person name="Schellinger E.D."/>
            <person name="Schultz E."/>
            <person name="Sen R.E."/>
            <person name="Sessock A.J."/>
            <person name="Slomiak T."/>
            <person name="Somayajula M."/>
            <person name="Sriram A."/>
            <person name="Starr K.R."/>
            <person name="Stewart S.G."/>
            <person name="Stojkov D."/>
            <person name="Swartz C.S."/>
            <person name="Tobon L.A."/>
            <person name="Uchechi U."/>
            <person name="Wu Y."/>
            <person name="Zidonis A."/>
            <person name="Butela K.A."/>
            <person name="Hammer B.W."/>
            <person name="Robertson J.A."/>
            <person name="Warner M.H."/>
            <person name="Garlena R.A."/>
            <person name="Russell D.A."/>
            <person name="Pope W.H."/>
            <person name="Jacobs-Sera D."/>
            <person name="Hatfull G.F."/>
        </authorList>
    </citation>
    <scope>NUCLEOTIDE SEQUENCE [LARGE SCALE GENOMIC DNA]</scope>
</reference>
<protein>
    <submittedName>
        <fullName evidence="2">Uncharacterized protein</fullName>
    </submittedName>
</protein>
<feature type="compositionally biased region" description="Low complexity" evidence="1">
    <location>
        <begin position="112"/>
        <end position="126"/>
    </location>
</feature>
<feature type="compositionally biased region" description="Basic residues" evidence="1">
    <location>
        <begin position="89"/>
        <end position="101"/>
    </location>
</feature>
<evidence type="ECO:0000313" key="2">
    <source>
        <dbReference type="EMBL" id="QPL13923.1"/>
    </source>
</evidence>
<organism evidence="2 3">
    <name type="scientific">Gordonia phage NancyRae</name>
    <dbReference type="NCBI Taxonomy" id="2793698"/>
    <lineage>
        <taxon>Viruses</taxon>
        <taxon>Duplodnaviria</taxon>
        <taxon>Heunggongvirae</taxon>
        <taxon>Uroviricota</taxon>
        <taxon>Caudoviricetes</taxon>
        <taxon>Betterkatzvirus</taxon>
        <taxon>Betterkatzvirus betterkatz</taxon>
    </lineage>
</organism>
<evidence type="ECO:0000256" key="1">
    <source>
        <dbReference type="SAM" id="MobiDB-lite"/>
    </source>
</evidence>
<dbReference type="Proteomes" id="UP000594823">
    <property type="component" value="Segment"/>
</dbReference>
<feature type="compositionally biased region" description="Basic and acidic residues" evidence="1">
    <location>
        <begin position="102"/>
        <end position="111"/>
    </location>
</feature>
<evidence type="ECO:0000313" key="3">
    <source>
        <dbReference type="Proteomes" id="UP000594823"/>
    </source>
</evidence>
<proteinExistence type="predicted"/>
<accession>A0A7T0M0P2</accession>
<feature type="region of interest" description="Disordered" evidence="1">
    <location>
        <begin position="1"/>
        <end position="167"/>
    </location>
</feature>
<feature type="compositionally biased region" description="Basic residues" evidence="1">
    <location>
        <begin position="31"/>
        <end position="51"/>
    </location>
</feature>
<dbReference type="EMBL" id="MW291015">
    <property type="protein sequence ID" value="QPL13923.1"/>
    <property type="molecule type" value="Genomic_DNA"/>
</dbReference>